<evidence type="ECO:0000256" key="3">
    <source>
        <dbReference type="ARBA" id="ARBA00022777"/>
    </source>
</evidence>
<evidence type="ECO:0000313" key="10">
    <source>
        <dbReference type="Proteomes" id="UP000598217"/>
    </source>
</evidence>
<comment type="caution">
    <text evidence="9">The sequence shown here is derived from an EMBL/GenBank/DDBJ whole genome shotgun (WGS) entry which is preliminary data.</text>
</comment>
<dbReference type="Proteomes" id="UP000598217">
    <property type="component" value="Unassembled WGS sequence"/>
</dbReference>
<dbReference type="PROSITE" id="PS50011">
    <property type="entry name" value="PROTEIN_KINASE_DOM"/>
    <property type="match status" value="1"/>
</dbReference>
<dbReference type="InterPro" id="IPR008271">
    <property type="entry name" value="Ser/Thr_kinase_AS"/>
</dbReference>
<dbReference type="Pfam" id="PF00069">
    <property type="entry name" value="Pkinase"/>
    <property type="match status" value="1"/>
</dbReference>
<organism evidence="9 10">
    <name type="scientific">Nocardiopsis terrae</name>
    <dbReference type="NCBI Taxonomy" id="372655"/>
    <lineage>
        <taxon>Bacteria</taxon>
        <taxon>Bacillati</taxon>
        <taxon>Actinomycetota</taxon>
        <taxon>Actinomycetes</taxon>
        <taxon>Streptosporangiales</taxon>
        <taxon>Nocardiopsidaceae</taxon>
        <taxon>Nocardiopsis</taxon>
    </lineage>
</organism>
<name>A0ABR9HF99_9ACTN</name>
<protein>
    <submittedName>
        <fullName evidence="9">Serine/threonine protein kinase</fullName>
    </submittedName>
</protein>
<dbReference type="PROSITE" id="PS00107">
    <property type="entry name" value="PROTEIN_KINASE_ATP"/>
    <property type="match status" value="1"/>
</dbReference>
<evidence type="ECO:0000256" key="6">
    <source>
        <dbReference type="SAM" id="MobiDB-lite"/>
    </source>
</evidence>
<keyword evidence="7" id="KW-0812">Transmembrane</keyword>
<dbReference type="PANTHER" id="PTHR43289:SF34">
    <property type="entry name" value="SERINE_THREONINE-PROTEIN KINASE YBDM-RELATED"/>
    <property type="match status" value="1"/>
</dbReference>
<evidence type="ECO:0000256" key="1">
    <source>
        <dbReference type="ARBA" id="ARBA00022679"/>
    </source>
</evidence>
<keyword evidence="4 5" id="KW-0067">ATP-binding</keyword>
<dbReference type="Gene3D" id="1.10.510.10">
    <property type="entry name" value="Transferase(Phosphotransferase) domain 1"/>
    <property type="match status" value="1"/>
</dbReference>
<feature type="transmembrane region" description="Helical" evidence="7">
    <location>
        <begin position="634"/>
        <end position="652"/>
    </location>
</feature>
<dbReference type="PANTHER" id="PTHR43289">
    <property type="entry name" value="MITOGEN-ACTIVATED PROTEIN KINASE KINASE KINASE 20-RELATED"/>
    <property type="match status" value="1"/>
</dbReference>
<feature type="region of interest" description="Disordered" evidence="6">
    <location>
        <begin position="268"/>
        <end position="337"/>
    </location>
</feature>
<dbReference type="InterPro" id="IPR000719">
    <property type="entry name" value="Prot_kinase_dom"/>
</dbReference>
<dbReference type="PROSITE" id="PS00108">
    <property type="entry name" value="PROTEIN_KINASE_ST"/>
    <property type="match status" value="1"/>
</dbReference>
<dbReference type="EMBL" id="JADBDY010000001">
    <property type="protein sequence ID" value="MBE1457698.1"/>
    <property type="molecule type" value="Genomic_DNA"/>
</dbReference>
<reference evidence="9 10" key="1">
    <citation type="submission" date="2020-10" db="EMBL/GenBank/DDBJ databases">
        <title>Sequencing the genomes of 1000 actinobacteria strains.</title>
        <authorList>
            <person name="Klenk H.-P."/>
        </authorList>
    </citation>
    <scope>NUCLEOTIDE SEQUENCE [LARGE SCALE GENOMIC DNA]</scope>
    <source>
        <strain evidence="9 10">DSM 45157</strain>
    </source>
</reference>
<evidence type="ECO:0000256" key="4">
    <source>
        <dbReference type="ARBA" id="ARBA00022840"/>
    </source>
</evidence>
<gene>
    <name evidence="9" type="ORF">H4W79_001912</name>
</gene>
<evidence type="ECO:0000256" key="5">
    <source>
        <dbReference type="PROSITE-ProRule" id="PRU10141"/>
    </source>
</evidence>
<feature type="transmembrane region" description="Helical" evidence="7">
    <location>
        <begin position="557"/>
        <end position="574"/>
    </location>
</feature>
<dbReference type="CDD" id="cd14014">
    <property type="entry name" value="STKc_PknB_like"/>
    <property type="match status" value="1"/>
</dbReference>
<keyword evidence="7" id="KW-0472">Membrane</keyword>
<feature type="domain" description="Protein kinase" evidence="8">
    <location>
        <begin position="17"/>
        <end position="266"/>
    </location>
</feature>
<proteinExistence type="predicted"/>
<keyword evidence="2 5" id="KW-0547">Nucleotide-binding</keyword>
<dbReference type="RefSeq" id="WP_191271150.1">
    <property type="nucleotide sequence ID" value="NZ_BMXJ01000004.1"/>
</dbReference>
<dbReference type="SMART" id="SM00220">
    <property type="entry name" value="S_TKc"/>
    <property type="match status" value="1"/>
</dbReference>
<feature type="transmembrane region" description="Helical" evidence="7">
    <location>
        <begin position="609"/>
        <end position="628"/>
    </location>
</feature>
<dbReference type="InterPro" id="IPR017441">
    <property type="entry name" value="Protein_kinase_ATP_BS"/>
</dbReference>
<keyword evidence="7" id="KW-1133">Transmembrane helix</keyword>
<keyword evidence="10" id="KW-1185">Reference proteome</keyword>
<evidence type="ECO:0000259" key="8">
    <source>
        <dbReference type="PROSITE" id="PS50011"/>
    </source>
</evidence>
<keyword evidence="3 9" id="KW-0418">Kinase</keyword>
<keyword evidence="1" id="KW-0808">Transferase</keyword>
<evidence type="ECO:0000256" key="2">
    <source>
        <dbReference type="ARBA" id="ARBA00022741"/>
    </source>
</evidence>
<accession>A0ABR9HF99</accession>
<dbReference type="SUPFAM" id="SSF56112">
    <property type="entry name" value="Protein kinase-like (PK-like)"/>
    <property type="match status" value="1"/>
</dbReference>
<feature type="binding site" evidence="5">
    <location>
        <position position="45"/>
    </location>
    <ligand>
        <name>ATP</name>
        <dbReference type="ChEBI" id="CHEBI:30616"/>
    </ligand>
</feature>
<evidence type="ECO:0000313" key="9">
    <source>
        <dbReference type="EMBL" id="MBE1457698.1"/>
    </source>
</evidence>
<sequence>MDETTDLAAPGRTVGPYRLLRSLGRGGFGEVFLGEAGDGTRAAVKLLHANWAGDEDMRRRFAAEVDQARRVSGFCIAAILDADPTADQPWIATEYIDGPTLQRAVAEDGPRRGAELQRLAVATATALAAIHAAGVVHRDLKPENIMLAPDGPRVIDFGIARAVETTSVTASGIVGTVGYMAPEQLEGMRLSSAVDVFSWASVMVFAATGREAFHGPTQASRIARVLSGEPDTGDLSGPLLDVVLACLDKEPKRRPDAAALFHHLVAGTSPDPVETVAPTRVEEGPRTPLTLHHTEVEGGARPSPRPEPGHAPNQSPEPAPPGPGARTPSAAGPFPSGEAPPYHFAGVRFTRIEVLAAAMQENWSDAVTVFGDHAERAMLGSWVINDINDTRVDRSLFRREVRDANMAVASFVAQAAPELAPRFRGHDLTVAGLGRLFHDPRPLITGGHEANELMLLARPELLRQMSAHRTGDSAQLSQLARDIETAERTGAAFHGELTQNLVGWRRFEGRTEPALVLTFLLHPELAVAPDPGGLPGVRVWTSALWSRVESASGARRAGYAAAVYAALPSIVTLARQRGVWERKKEVLDREHQMLAGAVAAQNEHRSVQVMLGLAVIPLLGASFVLASAAPDSGIGMLFFLASAASFLAWVVLTVQRSHRHGSDALRESREFRLQNIPGQDRRLVEGLQMMDRDLARARQLCSQPPRRRD</sequence>
<evidence type="ECO:0000256" key="7">
    <source>
        <dbReference type="SAM" id="Phobius"/>
    </source>
</evidence>
<dbReference type="GO" id="GO:0004674">
    <property type="term" value="F:protein serine/threonine kinase activity"/>
    <property type="evidence" value="ECO:0007669"/>
    <property type="project" value="UniProtKB-KW"/>
</dbReference>
<keyword evidence="9" id="KW-0723">Serine/threonine-protein kinase</keyword>
<dbReference type="InterPro" id="IPR011009">
    <property type="entry name" value="Kinase-like_dom_sf"/>
</dbReference>
<dbReference type="Gene3D" id="3.30.200.20">
    <property type="entry name" value="Phosphorylase Kinase, domain 1"/>
    <property type="match status" value="1"/>
</dbReference>